<evidence type="ECO:0000313" key="9">
    <source>
        <dbReference type="Proteomes" id="UP000000707"/>
    </source>
</evidence>
<dbReference type="SUPFAM" id="SSF56112">
    <property type="entry name" value="Protein kinase-like (PK-like)"/>
    <property type="match status" value="1"/>
</dbReference>
<evidence type="ECO:0000256" key="5">
    <source>
        <dbReference type="ARBA" id="ARBA00037982"/>
    </source>
</evidence>
<dbReference type="STRING" id="590646.G3AWG6"/>
<keyword evidence="4" id="KW-0067">ATP-binding</keyword>
<evidence type="ECO:0000256" key="2">
    <source>
        <dbReference type="ARBA" id="ARBA00022741"/>
    </source>
</evidence>
<dbReference type="AlphaFoldDB" id="G3AWG6"/>
<dbReference type="PANTHER" id="PTHR11042">
    <property type="entry name" value="EUKARYOTIC TRANSLATION INITIATION FACTOR 2-ALPHA KINASE EIF2-ALPHA KINASE -RELATED"/>
    <property type="match status" value="1"/>
</dbReference>
<dbReference type="KEGG" id="cten:18246429"/>
<keyword evidence="1" id="KW-0808">Transferase</keyword>
<evidence type="ECO:0000256" key="1">
    <source>
        <dbReference type="ARBA" id="ARBA00022679"/>
    </source>
</evidence>
<feature type="region of interest" description="Disordered" evidence="6">
    <location>
        <begin position="301"/>
        <end position="322"/>
    </location>
</feature>
<proteinExistence type="inferred from homology"/>
<dbReference type="HOGENOM" id="CLU_009087_0_0_1"/>
<feature type="compositionally biased region" description="Polar residues" evidence="6">
    <location>
        <begin position="12"/>
        <end position="23"/>
    </location>
</feature>
<feature type="domain" description="Protein kinase" evidence="7">
    <location>
        <begin position="556"/>
        <end position="891"/>
    </location>
</feature>
<dbReference type="Gene3D" id="1.10.510.10">
    <property type="entry name" value="Transferase(Phosphotransferase) domain 1"/>
    <property type="match status" value="1"/>
</dbReference>
<dbReference type="GeneID" id="18246429"/>
<dbReference type="PANTHER" id="PTHR11042:SF196">
    <property type="entry name" value="MITOSIS INHIBITOR PROTEIN KINASE SWE1"/>
    <property type="match status" value="1"/>
</dbReference>
<dbReference type="SMART" id="SM00220">
    <property type="entry name" value="S_TKc"/>
    <property type="match status" value="1"/>
</dbReference>
<dbReference type="PROSITE" id="PS50011">
    <property type="entry name" value="PROTEIN_KINASE_DOM"/>
    <property type="match status" value="1"/>
</dbReference>
<feature type="region of interest" description="Disordered" evidence="6">
    <location>
        <begin position="1"/>
        <end position="42"/>
    </location>
</feature>
<dbReference type="OrthoDB" id="5337378at2759"/>
<dbReference type="Gene3D" id="3.30.200.20">
    <property type="entry name" value="Phosphorylase Kinase, domain 1"/>
    <property type="match status" value="1"/>
</dbReference>
<dbReference type="GO" id="GO:0005524">
    <property type="term" value="F:ATP binding"/>
    <property type="evidence" value="ECO:0007669"/>
    <property type="project" value="UniProtKB-KW"/>
</dbReference>
<protein>
    <recommendedName>
        <fullName evidence="7">Protein kinase domain-containing protein</fullName>
    </recommendedName>
</protein>
<dbReference type="Proteomes" id="UP000000707">
    <property type="component" value="Unassembled WGS sequence"/>
</dbReference>
<dbReference type="InterPro" id="IPR000719">
    <property type="entry name" value="Prot_kinase_dom"/>
</dbReference>
<dbReference type="GO" id="GO:0110031">
    <property type="term" value="P:negative regulation of G2/MI transition of meiotic cell cycle"/>
    <property type="evidence" value="ECO:0007669"/>
    <property type="project" value="TreeGrafter"/>
</dbReference>
<dbReference type="InterPro" id="IPR011009">
    <property type="entry name" value="Kinase-like_dom_sf"/>
</dbReference>
<evidence type="ECO:0000256" key="3">
    <source>
        <dbReference type="ARBA" id="ARBA00022777"/>
    </source>
</evidence>
<dbReference type="InterPro" id="IPR050339">
    <property type="entry name" value="CC_SR_Kinase"/>
</dbReference>
<dbReference type="GO" id="GO:0005737">
    <property type="term" value="C:cytoplasm"/>
    <property type="evidence" value="ECO:0007669"/>
    <property type="project" value="TreeGrafter"/>
</dbReference>
<feature type="compositionally biased region" description="Polar residues" evidence="6">
    <location>
        <begin position="312"/>
        <end position="322"/>
    </location>
</feature>
<feature type="region of interest" description="Disordered" evidence="6">
    <location>
        <begin position="199"/>
        <end position="256"/>
    </location>
</feature>
<comment type="similarity">
    <text evidence="5">Belongs to the protein kinase superfamily. Ser/Thr protein kinase family. GCN2 subfamily.</text>
</comment>
<dbReference type="GO" id="GO:0005634">
    <property type="term" value="C:nucleus"/>
    <property type="evidence" value="ECO:0007669"/>
    <property type="project" value="TreeGrafter"/>
</dbReference>
<name>G3AWG6_CANTC</name>
<evidence type="ECO:0000313" key="8">
    <source>
        <dbReference type="EMBL" id="EGV66536.1"/>
    </source>
</evidence>
<keyword evidence="2" id="KW-0547">Nucleotide-binding</keyword>
<dbReference type="InterPro" id="IPR008271">
    <property type="entry name" value="Ser/Thr_kinase_AS"/>
</dbReference>
<dbReference type="Pfam" id="PF00069">
    <property type="entry name" value="Pkinase"/>
    <property type="match status" value="1"/>
</dbReference>
<accession>G3AWG6</accession>
<organism evidence="9">
    <name type="scientific">Candida tenuis (strain ATCC 10573 / BCRC 21748 / CBS 615 / JCM 9827 / NBRC 10315 / NRRL Y-1498 / VKM Y-70)</name>
    <name type="common">Yeast</name>
    <name type="synonym">Yamadazyma tenuis</name>
    <dbReference type="NCBI Taxonomy" id="590646"/>
    <lineage>
        <taxon>Eukaryota</taxon>
        <taxon>Fungi</taxon>
        <taxon>Dikarya</taxon>
        <taxon>Ascomycota</taxon>
        <taxon>Saccharomycotina</taxon>
        <taxon>Pichiomycetes</taxon>
        <taxon>Debaryomycetaceae</taxon>
        <taxon>Yamadazyma</taxon>
    </lineage>
</organism>
<evidence type="ECO:0000259" key="7">
    <source>
        <dbReference type="PROSITE" id="PS50011"/>
    </source>
</evidence>
<keyword evidence="9" id="KW-1185">Reference proteome</keyword>
<dbReference type="GO" id="GO:0004713">
    <property type="term" value="F:protein tyrosine kinase activity"/>
    <property type="evidence" value="ECO:0007669"/>
    <property type="project" value="TreeGrafter"/>
</dbReference>
<feature type="compositionally biased region" description="Polar residues" evidence="6">
    <location>
        <begin position="238"/>
        <end position="256"/>
    </location>
</feature>
<dbReference type="eggNOG" id="KOG0601">
    <property type="taxonomic scope" value="Eukaryota"/>
</dbReference>
<sequence>MNYKRPSLTAGAASSKSDTSVKTPNPKKLKSRHFQPAPTVAPTGANTSDSIEFFTNNHFSRSFNSLILDDVDGTSSHKKINKSPPFNVKQDLYTNDLIDECVSDDTNIDTIIHHDSSTQYDDNDDYAVTAGFTATRPRLESSIKRSSKFLNLSIDSNINKKDFDMLELVDRKSGPVPENTPFLGSINDKLNFEFHKSTPKTEFHSNESTPAFPNKFKRPHQLISKSPSPHLKLKSSHTSLNKKPSNHDINSNRVSPILTNIKNNSLNKLFNLKPSSAKLRKTENSSPIKFEYYNVEDLMIDDSDSPSKNRKPSSGSTHSHLQQPHIQIYHDENVSSIPPQSHLQQPPVYATEMFDDKENEEKKSYQFVKPLQTAFKSTGLMKKSSLTNNTNKLPPETPIKKHPIMLFNDKPSFYDHENSSEISIEVGRNHVHNSSYNNSNDSTISLFKIQDEIRNSVKHVNIEDVNHMIDNEILETPTKSVKKSQSMPANFSPMSLYQDPSTPTVKRKTSQLVHNHTDAISRSAAKEEFSPDELQFKAQFVDKSTIDEHLNKKFGSHNIKYLSKGEFSIAFECNFDNQKFAIKRSKKPMIGKLEVKNIVREINALRALTSVKDNESVNLKEQEEGKEYLMYFIEAWEFNSYYYIMTEFCEGGTLFNFLQDNKNYKIDEFRVWKILIEILNGLKFIHMKNYLHLDLKPANIFITFEGSLKIGDFGLATKLPILEKDFDLEGDRNYIAPELINDKIYTPFADIFSVGLIILEIATNIVLPDNGTPWRKLRSGDLSDAGKLSSDNISDFLQHRNFSSLTSYNSIGFSSNSIHLQPPHNPSANRSPSVGAEQLTLDQIKVLLPSNAPKFLISKSGNLDRLVNKMLQPNPFERITATQILEMEECITIDNIRKAGATIYEGEFGPINDDDE</sequence>
<evidence type="ECO:0000256" key="6">
    <source>
        <dbReference type="SAM" id="MobiDB-lite"/>
    </source>
</evidence>
<dbReference type="PROSITE" id="PS00108">
    <property type="entry name" value="PROTEIN_KINASE_ST"/>
    <property type="match status" value="1"/>
</dbReference>
<evidence type="ECO:0000256" key="4">
    <source>
        <dbReference type="ARBA" id="ARBA00022840"/>
    </source>
</evidence>
<gene>
    <name evidence="8" type="ORF">CANTEDRAFT_112254</name>
</gene>
<dbReference type="EMBL" id="GL996510">
    <property type="protein sequence ID" value="EGV66536.1"/>
    <property type="molecule type" value="Genomic_DNA"/>
</dbReference>
<feature type="region of interest" description="Disordered" evidence="6">
    <location>
        <begin position="479"/>
        <end position="510"/>
    </location>
</feature>
<reference evidence="8 9" key="1">
    <citation type="journal article" date="2011" name="Proc. Natl. Acad. Sci. U.S.A.">
        <title>Comparative genomics of xylose-fermenting fungi for enhanced biofuel production.</title>
        <authorList>
            <person name="Wohlbach D.J."/>
            <person name="Kuo A."/>
            <person name="Sato T.K."/>
            <person name="Potts K.M."/>
            <person name="Salamov A.A."/>
            <person name="LaButti K.M."/>
            <person name="Sun H."/>
            <person name="Clum A."/>
            <person name="Pangilinan J.L."/>
            <person name="Lindquist E.A."/>
            <person name="Lucas S."/>
            <person name="Lapidus A."/>
            <person name="Jin M."/>
            <person name="Gunawan C."/>
            <person name="Balan V."/>
            <person name="Dale B.E."/>
            <person name="Jeffries T.W."/>
            <person name="Zinkel R."/>
            <person name="Barry K.W."/>
            <person name="Grigoriev I.V."/>
            <person name="Gasch A.P."/>
        </authorList>
    </citation>
    <scope>NUCLEOTIDE SEQUENCE [LARGE SCALE GENOMIC DNA]</scope>
    <source>
        <strain evidence="9">ATCC 10573 / BCRC 21748 / CBS 615 / JCM 9827 / NBRC 10315 / NRRL Y-1498 / VKM Y-70</strain>
    </source>
</reference>
<keyword evidence="3" id="KW-0418">Kinase</keyword>